<dbReference type="InterPro" id="IPR023996">
    <property type="entry name" value="TonB-dep_OMP_SusC/RagA"/>
</dbReference>
<dbReference type="InterPro" id="IPR023997">
    <property type="entry name" value="TonB-dep_OMP_SusC/RagA_CS"/>
</dbReference>
<comment type="subcellular location">
    <subcellularLocation>
        <location evidence="1 8">Cell outer membrane</location>
        <topology evidence="1 8">Multi-pass membrane protein</topology>
    </subcellularLocation>
</comment>
<evidence type="ECO:0000313" key="12">
    <source>
        <dbReference type="EMBL" id="SHJ09179.1"/>
    </source>
</evidence>
<protein>
    <submittedName>
        <fullName evidence="12">TonB-linked outer membrane protein, SusC/RagA family</fullName>
    </submittedName>
</protein>
<evidence type="ECO:0000256" key="5">
    <source>
        <dbReference type="ARBA" id="ARBA00023077"/>
    </source>
</evidence>
<dbReference type="NCBIfam" id="TIGR04056">
    <property type="entry name" value="OMP_RagA_SusC"/>
    <property type="match status" value="1"/>
</dbReference>
<keyword evidence="13" id="KW-1185">Reference proteome</keyword>
<proteinExistence type="inferred from homology"/>
<feature type="domain" description="TonB-dependent receptor-like beta-barrel" evidence="10">
    <location>
        <begin position="506"/>
        <end position="1089"/>
    </location>
</feature>
<evidence type="ECO:0000256" key="2">
    <source>
        <dbReference type="ARBA" id="ARBA00022448"/>
    </source>
</evidence>
<dbReference type="STRING" id="558155.SAMN04487911_11110"/>
<evidence type="ECO:0000259" key="10">
    <source>
        <dbReference type="Pfam" id="PF00593"/>
    </source>
</evidence>
<dbReference type="FunFam" id="2.60.40.1120:FF:000003">
    <property type="entry name" value="Outer membrane protein Omp121"/>
    <property type="match status" value="1"/>
</dbReference>
<comment type="similarity">
    <text evidence="8 9">Belongs to the TonB-dependent receptor family.</text>
</comment>
<dbReference type="EMBL" id="FQYX01000011">
    <property type="protein sequence ID" value="SHJ09179.1"/>
    <property type="molecule type" value="Genomic_DNA"/>
</dbReference>
<dbReference type="InterPro" id="IPR000531">
    <property type="entry name" value="Beta-barrel_TonB"/>
</dbReference>
<keyword evidence="5 9" id="KW-0798">TonB box</keyword>
<dbReference type="RefSeq" id="WP_072764323.1">
    <property type="nucleotide sequence ID" value="NZ_FQYX01000011.1"/>
</dbReference>
<dbReference type="Pfam" id="PF00593">
    <property type="entry name" value="TonB_dep_Rec_b-barrel"/>
    <property type="match status" value="1"/>
</dbReference>
<evidence type="ECO:0000256" key="8">
    <source>
        <dbReference type="PROSITE-ProRule" id="PRU01360"/>
    </source>
</evidence>
<evidence type="ECO:0000256" key="7">
    <source>
        <dbReference type="ARBA" id="ARBA00023237"/>
    </source>
</evidence>
<dbReference type="InterPro" id="IPR012910">
    <property type="entry name" value="Plug_dom"/>
</dbReference>
<evidence type="ECO:0000256" key="3">
    <source>
        <dbReference type="ARBA" id="ARBA00022452"/>
    </source>
</evidence>
<dbReference type="AlphaFoldDB" id="A0A1M6GGV8"/>
<dbReference type="Gene3D" id="2.40.170.20">
    <property type="entry name" value="TonB-dependent receptor, beta-barrel domain"/>
    <property type="match status" value="1"/>
</dbReference>
<reference evidence="12 13" key="1">
    <citation type="submission" date="2016-11" db="EMBL/GenBank/DDBJ databases">
        <authorList>
            <person name="Jaros S."/>
            <person name="Januszkiewicz K."/>
            <person name="Wedrychowicz H."/>
        </authorList>
    </citation>
    <scope>NUCLEOTIDE SEQUENCE [LARGE SCALE GENOMIC DNA]</scope>
    <source>
        <strain evidence="12 13">CGMCC 1.8863</strain>
    </source>
</reference>
<dbReference type="Pfam" id="PF13715">
    <property type="entry name" value="CarbopepD_reg_2"/>
    <property type="match status" value="1"/>
</dbReference>
<dbReference type="NCBIfam" id="TIGR04057">
    <property type="entry name" value="SusC_RagA_signa"/>
    <property type="match status" value="1"/>
</dbReference>
<accession>A0A1M6GGV8</accession>
<dbReference type="Proteomes" id="UP000184231">
    <property type="component" value="Unassembled WGS sequence"/>
</dbReference>
<feature type="domain" description="TonB-dependent receptor plug" evidence="11">
    <location>
        <begin position="208"/>
        <end position="314"/>
    </location>
</feature>
<keyword evidence="2 8" id="KW-0813">Transport</keyword>
<dbReference type="OrthoDB" id="9768177at2"/>
<dbReference type="Gene3D" id="2.60.40.1120">
    <property type="entry name" value="Carboxypeptidase-like, regulatory domain"/>
    <property type="match status" value="1"/>
</dbReference>
<evidence type="ECO:0000313" key="13">
    <source>
        <dbReference type="Proteomes" id="UP000184231"/>
    </source>
</evidence>
<dbReference type="PROSITE" id="PS52016">
    <property type="entry name" value="TONB_DEPENDENT_REC_3"/>
    <property type="match status" value="1"/>
</dbReference>
<name>A0A1M6GGV8_9FLAO</name>
<sequence length="1122" mass="125311">MKLTILLLIINFFGIQANPSYSQKNVTLDLDGVKISRLIGILEHQTDFLFAYKINDVNLDRKVQIKAYKENIHTVLERVFRNTETTFRIFGNQIFLSRKENPSLTMDDVPINIQQSITVTGTVTEADTGLPIPGANILEKGTYNGVMTDFDGNYSIEVPNNAFLEISFIGFTSQQVKVDNRNKIDIVMETETAALDEVIVVGYGVQKKQTMTAAASVMKMDDIKSSSSTNITSTLGGRVSGVLIQQQGGEAGYENPKIMIRGSSSPNSSDPLIVVDGIVGRSMGQLTSDEIESMTILKDASAVAPYGARGANGVILIKTKRGKAGSNQVSYNFKGGFGEPTRLPKIASSYDHARYMNDAWRNKEMDLGNEPGQYGIYSQEELQKFKDGSDPYGFPNTNWQKEVLLPRAWQEQHGLNASGGNEKVQYFLGLGYSNQDALYGDVRTNTPSTGFKRYNVRANIDANLVDNLLKLSGNIALRQEDRNTIPSSTNFIFHNMYRNPQTDPGRFPDGKLGKVSLGHNPIGLITEGGYVNNKKTSINTNFIVDLSIPNVEGLNVKGVFAFDKGFSYQKKWETPINYYIWNKTLEQYDGSSPNREGSDLTESFGNSQSYSAELQVNYNKRIAEDHHIGALFLYTASEDKSNNFWAARYKYLFSTIPQLFAGPEKDKDNSGSATESGKIGTVFRLTYNYKEKYMVETNGRIDGSEKFPKNRRYGFFPSVSVAWRLSSEPFMQSIDNVLNNLKLRSSWGLAGADNIGRFSYMSAYGVGNNAVFGGQTPNIAMGYTETRFADPNITWETSEMFNVGIDAALFRNKLTLEADYFYKVTRDILLARTDIPNILGYKVPAANVGVVDNRGIDLNITHRNNFADLNYSIAGNLTWARNKIIDLLEPEGQKNNPRQRRTGHPMGQYFGYQAIGLYKTNEEADNTPQMQFGQAKAGDIRYKDQNGDGIINAEDRVAIGRTDYPELIFGLNLQGEYKGFDLGLFFQGAGMTNLIYNGFLAQPYLEGRGGTLFDHHIGNSWTPENLSAEFPRLYYGGSPINREISTFWLRDASYLRLKNIELGYDFKTTAFAQSNLIKGFRIYAAAQNLATWSAVKYLDPEVRSNTIYPQMKTFTLGVNVTF</sequence>
<dbReference type="Gene3D" id="2.170.130.10">
    <property type="entry name" value="TonB-dependent receptor, plug domain"/>
    <property type="match status" value="1"/>
</dbReference>
<dbReference type="Pfam" id="PF07715">
    <property type="entry name" value="Plug"/>
    <property type="match status" value="1"/>
</dbReference>
<organism evidence="12 13">
    <name type="scientific">Arenibacter nanhaiticus</name>
    <dbReference type="NCBI Taxonomy" id="558155"/>
    <lineage>
        <taxon>Bacteria</taxon>
        <taxon>Pseudomonadati</taxon>
        <taxon>Bacteroidota</taxon>
        <taxon>Flavobacteriia</taxon>
        <taxon>Flavobacteriales</taxon>
        <taxon>Flavobacteriaceae</taxon>
        <taxon>Arenibacter</taxon>
    </lineage>
</organism>
<dbReference type="GO" id="GO:0009279">
    <property type="term" value="C:cell outer membrane"/>
    <property type="evidence" value="ECO:0007669"/>
    <property type="project" value="UniProtKB-SubCell"/>
</dbReference>
<keyword evidence="3 8" id="KW-1134">Transmembrane beta strand</keyword>
<dbReference type="InterPro" id="IPR039426">
    <property type="entry name" value="TonB-dep_rcpt-like"/>
</dbReference>
<dbReference type="SUPFAM" id="SSF56935">
    <property type="entry name" value="Porins"/>
    <property type="match status" value="1"/>
</dbReference>
<keyword evidence="7 8" id="KW-0998">Cell outer membrane</keyword>
<keyword evidence="4 8" id="KW-0812">Transmembrane</keyword>
<dbReference type="SUPFAM" id="SSF49464">
    <property type="entry name" value="Carboxypeptidase regulatory domain-like"/>
    <property type="match status" value="1"/>
</dbReference>
<evidence type="ECO:0000259" key="11">
    <source>
        <dbReference type="Pfam" id="PF07715"/>
    </source>
</evidence>
<dbReference type="InterPro" id="IPR036942">
    <property type="entry name" value="Beta-barrel_TonB_sf"/>
</dbReference>
<dbReference type="InterPro" id="IPR037066">
    <property type="entry name" value="Plug_dom_sf"/>
</dbReference>
<dbReference type="InterPro" id="IPR008969">
    <property type="entry name" value="CarboxyPept-like_regulatory"/>
</dbReference>
<evidence type="ECO:0000256" key="1">
    <source>
        <dbReference type="ARBA" id="ARBA00004571"/>
    </source>
</evidence>
<evidence type="ECO:0000256" key="9">
    <source>
        <dbReference type="RuleBase" id="RU003357"/>
    </source>
</evidence>
<gene>
    <name evidence="12" type="ORF">SAMN04487911_11110</name>
</gene>
<keyword evidence="6 8" id="KW-0472">Membrane</keyword>
<evidence type="ECO:0000256" key="6">
    <source>
        <dbReference type="ARBA" id="ARBA00023136"/>
    </source>
</evidence>
<evidence type="ECO:0000256" key="4">
    <source>
        <dbReference type="ARBA" id="ARBA00022692"/>
    </source>
</evidence>